<feature type="transmembrane region" description="Helical" evidence="1">
    <location>
        <begin position="106"/>
        <end position="126"/>
    </location>
</feature>
<feature type="transmembrane region" description="Helical" evidence="1">
    <location>
        <begin position="284"/>
        <end position="307"/>
    </location>
</feature>
<evidence type="ECO:0000256" key="1">
    <source>
        <dbReference type="SAM" id="Phobius"/>
    </source>
</evidence>
<organism evidence="2 3">
    <name type="scientific">Sulfurospirillum halorespirans DSM 13726</name>
    <dbReference type="NCBI Taxonomy" id="1193502"/>
    <lineage>
        <taxon>Bacteria</taxon>
        <taxon>Pseudomonadati</taxon>
        <taxon>Campylobacterota</taxon>
        <taxon>Epsilonproteobacteria</taxon>
        <taxon>Campylobacterales</taxon>
        <taxon>Sulfurospirillaceae</taxon>
        <taxon>Sulfurospirillum</taxon>
    </lineage>
</organism>
<reference evidence="3" key="1">
    <citation type="submission" date="2016-08" db="EMBL/GenBank/DDBJ databases">
        <title>Complete genome sequence of the organohalide-respiring Epsilonproteobacterium Sulfurospirillum halorespirans.</title>
        <authorList>
            <person name="Goris T."/>
            <person name="Zimmermann J."/>
            <person name="Schenz B."/>
            <person name="Lemos M."/>
            <person name="Hackermueller J."/>
            <person name="Diekert G."/>
        </authorList>
    </citation>
    <scope>NUCLEOTIDE SEQUENCE [LARGE SCALE GENOMIC DNA]</scope>
    <source>
        <strain>DSM 13726</strain>
        <strain evidence="3">PCE-M2</strain>
    </source>
</reference>
<feature type="transmembrane region" description="Helical" evidence="1">
    <location>
        <begin position="71"/>
        <end position="94"/>
    </location>
</feature>
<dbReference type="STRING" id="1193502.SHALO_0138"/>
<feature type="transmembrane region" description="Helical" evidence="1">
    <location>
        <begin position="25"/>
        <end position="50"/>
    </location>
</feature>
<dbReference type="EMBL" id="CP017111">
    <property type="protein sequence ID" value="AOO63935.1"/>
    <property type="molecule type" value="Genomic_DNA"/>
</dbReference>
<dbReference type="Proteomes" id="UP000094609">
    <property type="component" value="Chromosome"/>
</dbReference>
<feature type="transmembrane region" description="Helical" evidence="1">
    <location>
        <begin position="231"/>
        <end position="251"/>
    </location>
</feature>
<evidence type="ECO:0000313" key="3">
    <source>
        <dbReference type="Proteomes" id="UP000094609"/>
    </source>
</evidence>
<protein>
    <submittedName>
        <fullName evidence="2">Membrane protein</fullName>
    </submittedName>
</protein>
<feature type="transmembrane region" description="Helical" evidence="1">
    <location>
        <begin position="138"/>
        <end position="159"/>
    </location>
</feature>
<dbReference type="RefSeq" id="WP_069476932.1">
    <property type="nucleotide sequence ID" value="NZ_CP017111.1"/>
</dbReference>
<keyword evidence="1" id="KW-0812">Transmembrane</keyword>
<dbReference type="AlphaFoldDB" id="A0A1D7TG07"/>
<gene>
    <name evidence="2" type="ORF">SHALO_0138</name>
</gene>
<proteinExistence type="predicted"/>
<keyword evidence="3" id="KW-1185">Reference proteome</keyword>
<evidence type="ECO:0000313" key="2">
    <source>
        <dbReference type="EMBL" id="AOO63935.1"/>
    </source>
</evidence>
<feature type="transmembrane region" description="Helical" evidence="1">
    <location>
        <begin position="257"/>
        <end position="277"/>
    </location>
</feature>
<dbReference type="PATRIC" id="fig|1193502.14.peg.140"/>
<feature type="transmembrane region" description="Helical" evidence="1">
    <location>
        <begin position="327"/>
        <end position="350"/>
    </location>
</feature>
<name>A0A1D7TG07_9BACT</name>
<sequence length="396" mass="43962">MDIGLVLNTLRDPAGVPFYPIVFQALYILTWALHIAFVLLALGGIPLALIGNAKKSIDENWKKLGAHMTQVAKISVSMLIVLGVAPLLFTQVIYDANWYVTNTLSGLWVVAFIYILILAYSLWYWFYYANKGNSSFTWLIGSVSFVAFIAAGVLMHAFANESIQPDQWMNWYAPNGVIDTSGTVLHIDILRLAFMVSLSAPVVGIFLLNYTDYTSKCDGYTAEYLAFVKSLGKKIAIVGLLISAVLFAAWVLTLHMLFHPLVLAIVVFVLILLFMVIKESNSYITTLVLVVTALLISTLREVIRMNIMSKYGYSIYDYPMNIDWPTVIMFLSTFVCVGFTGVGFMLTLAWRAGRTKGLYTADGTVTKLANATVGITIIWALVFIAWGLVVVFKNTL</sequence>
<feature type="transmembrane region" description="Helical" evidence="1">
    <location>
        <begin position="189"/>
        <end position="210"/>
    </location>
</feature>
<keyword evidence="1" id="KW-1133">Transmembrane helix</keyword>
<feature type="transmembrane region" description="Helical" evidence="1">
    <location>
        <begin position="371"/>
        <end position="392"/>
    </location>
</feature>
<dbReference type="KEGG" id="shal:SHALO_0138"/>
<accession>A0A1D7TG07</accession>
<keyword evidence="1" id="KW-0472">Membrane</keyword>